<proteinExistence type="predicted"/>
<accession>A0A3M2SGR3</accession>
<reference evidence="1 2" key="1">
    <citation type="submission" date="2017-06" db="EMBL/GenBank/DDBJ databases">
        <title>Comparative genomic analysis of Ambrosia Fusariam Clade fungi.</title>
        <authorList>
            <person name="Stajich J.E."/>
            <person name="Carrillo J."/>
            <person name="Kijimoto T."/>
            <person name="Eskalen A."/>
            <person name="O'Donnell K."/>
            <person name="Kasson M."/>
        </authorList>
    </citation>
    <scope>NUCLEOTIDE SEQUENCE [LARGE SCALE GENOMIC DNA]</scope>
    <source>
        <strain evidence="1">UCR3666</strain>
    </source>
</reference>
<name>A0A3M2SGR3_9HYPO</name>
<organism evidence="1 2">
    <name type="scientific">Fusarium kuroshium</name>
    <dbReference type="NCBI Taxonomy" id="2010991"/>
    <lineage>
        <taxon>Eukaryota</taxon>
        <taxon>Fungi</taxon>
        <taxon>Dikarya</taxon>
        <taxon>Ascomycota</taxon>
        <taxon>Pezizomycotina</taxon>
        <taxon>Sordariomycetes</taxon>
        <taxon>Hypocreomycetidae</taxon>
        <taxon>Hypocreales</taxon>
        <taxon>Nectriaceae</taxon>
        <taxon>Fusarium</taxon>
        <taxon>Fusarium solani species complex</taxon>
    </lineage>
</organism>
<dbReference type="AlphaFoldDB" id="A0A3M2SGR3"/>
<dbReference type="OrthoDB" id="5341873at2759"/>
<evidence type="ECO:0000313" key="2">
    <source>
        <dbReference type="Proteomes" id="UP000277212"/>
    </source>
</evidence>
<protein>
    <recommendedName>
        <fullName evidence="3">STE24 endopeptidase</fullName>
    </recommendedName>
</protein>
<keyword evidence="2" id="KW-1185">Reference proteome</keyword>
<evidence type="ECO:0008006" key="3">
    <source>
        <dbReference type="Google" id="ProtNLM"/>
    </source>
</evidence>
<sequence>MSTRMDKMMRSQNMVLAFGAAVCMGAAYVIMGNNGQGLFPAPDPTGDPTTWTRDELRRWLSARNLCPAESATQEELLERVQANMRITRQ</sequence>
<dbReference type="EMBL" id="NKUJ01000043">
    <property type="protein sequence ID" value="RMJ16711.1"/>
    <property type="molecule type" value="Genomic_DNA"/>
</dbReference>
<gene>
    <name evidence="1" type="ORF">CDV36_003576</name>
</gene>
<dbReference type="Proteomes" id="UP000277212">
    <property type="component" value="Unassembled WGS sequence"/>
</dbReference>
<evidence type="ECO:0000313" key="1">
    <source>
        <dbReference type="EMBL" id="RMJ16711.1"/>
    </source>
</evidence>
<comment type="caution">
    <text evidence="1">The sequence shown here is derived from an EMBL/GenBank/DDBJ whole genome shotgun (WGS) entry which is preliminary data.</text>
</comment>